<evidence type="ECO:0000313" key="1">
    <source>
        <dbReference type="EMBL" id="KKM94068.1"/>
    </source>
</evidence>
<protein>
    <submittedName>
        <fullName evidence="1">Uncharacterized protein</fullName>
    </submittedName>
</protein>
<comment type="caution">
    <text evidence="1">The sequence shown here is derived from an EMBL/GenBank/DDBJ whole genome shotgun (WGS) entry which is preliminary data.</text>
</comment>
<proteinExistence type="predicted"/>
<accession>A0A0F9LL11</accession>
<sequence>MTNAIDSFNPDGKAQRDLEHTQLRRLQAVRRVAKWDSVEMRAIDVAINVHIGATFCFDDAIAKLHEALARAGK</sequence>
<name>A0A0F9LL11_9ZZZZ</name>
<reference evidence="1" key="1">
    <citation type="journal article" date="2015" name="Nature">
        <title>Complex archaea that bridge the gap between prokaryotes and eukaryotes.</title>
        <authorList>
            <person name="Spang A."/>
            <person name="Saw J.H."/>
            <person name="Jorgensen S.L."/>
            <person name="Zaremba-Niedzwiedzka K."/>
            <person name="Martijn J."/>
            <person name="Lind A.E."/>
            <person name="van Eijk R."/>
            <person name="Schleper C."/>
            <person name="Guy L."/>
            <person name="Ettema T.J."/>
        </authorList>
    </citation>
    <scope>NUCLEOTIDE SEQUENCE</scope>
</reference>
<dbReference type="EMBL" id="LAZR01006187">
    <property type="protein sequence ID" value="KKM94068.1"/>
    <property type="molecule type" value="Genomic_DNA"/>
</dbReference>
<dbReference type="AlphaFoldDB" id="A0A0F9LL11"/>
<organism evidence="1">
    <name type="scientific">marine sediment metagenome</name>
    <dbReference type="NCBI Taxonomy" id="412755"/>
    <lineage>
        <taxon>unclassified sequences</taxon>
        <taxon>metagenomes</taxon>
        <taxon>ecological metagenomes</taxon>
    </lineage>
</organism>
<gene>
    <name evidence="1" type="ORF">LCGC14_1202100</name>
</gene>